<dbReference type="Pfam" id="PF00528">
    <property type="entry name" value="BPD_transp_1"/>
    <property type="match status" value="1"/>
</dbReference>
<feature type="transmembrane region" description="Helical" evidence="7">
    <location>
        <begin position="68"/>
        <end position="92"/>
    </location>
</feature>
<evidence type="ECO:0000256" key="1">
    <source>
        <dbReference type="ARBA" id="ARBA00004651"/>
    </source>
</evidence>
<evidence type="ECO:0000259" key="8">
    <source>
        <dbReference type="PROSITE" id="PS50928"/>
    </source>
</evidence>
<sequence length="273" mass="29968">MLRLRSTAPHAVLALGAFVMLLPFYWMALTSIRSPAEIFDVSLWPIPEHFDAADNYARAIGQVPMARFMLNGVIVCFGILAVQVLTAVPMAYALAKLRFPGRKLLLTLIIGALCVPMQALALPLFVGLAKAQLLNTYFAMMAPFFLSVFAVFLFHQSFRSYPDEIIEAARIDGFSEWEICWGLVLRGSLPSLAAFAVFSLVAHWNDLYWPMIVVSDTNLAPPPLGMLFFSDVESGANYGALMAGAAIITAPMVLCFLLARRHFIAGITMTGVK</sequence>
<keyword evidence="5 7" id="KW-1133">Transmembrane helix</keyword>
<dbReference type="PANTHER" id="PTHR43744">
    <property type="entry name" value="ABC TRANSPORTER PERMEASE PROTEIN MG189-RELATED-RELATED"/>
    <property type="match status" value="1"/>
</dbReference>
<dbReference type="STRING" id="401562.NS365_21515"/>
<evidence type="ECO:0000256" key="3">
    <source>
        <dbReference type="ARBA" id="ARBA00022475"/>
    </source>
</evidence>
<evidence type="ECO:0000313" key="9">
    <source>
        <dbReference type="EMBL" id="KTQ97156.1"/>
    </source>
</evidence>
<evidence type="ECO:0000256" key="5">
    <source>
        <dbReference type="ARBA" id="ARBA00022989"/>
    </source>
</evidence>
<comment type="subcellular location">
    <subcellularLocation>
        <location evidence="1 7">Cell membrane</location>
        <topology evidence="1 7">Multi-pass membrane protein</topology>
    </subcellularLocation>
</comment>
<comment type="caution">
    <text evidence="9">The sequence shown here is derived from an EMBL/GenBank/DDBJ whole genome shotgun (WGS) entry which is preliminary data.</text>
</comment>
<dbReference type="AlphaFoldDB" id="A0A175RB97"/>
<dbReference type="EMBL" id="LDPZ01000011">
    <property type="protein sequence ID" value="KTQ97156.1"/>
    <property type="molecule type" value="Genomic_DNA"/>
</dbReference>
<evidence type="ECO:0000313" key="10">
    <source>
        <dbReference type="Proteomes" id="UP000078272"/>
    </source>
</evidence>
<dbReference type="SUPFAM" id="SSF161098">
    <property type="entry name" value="MetI-like"/>
    <property type="match status" value="1"/>
</dbReference>
<organism evidence="9 10">
    <name type="scientific">Aureimonas ureilytica</name>
    <dbReference type="NCBI Taxonomy" id="401562"/>
    <lineage>
        <taxon>Bacteria</taxon>
        <taxon>Pseudomonadati</taxon>
        <taxon>Pseudomonadota</taxon>
        <taxon>Alphaproteobacteria</taxon>
        <taxon>Hyphomicrobiales</taxon>
        <taxon>Aurantimonadaceae</taxon>
        <taxon>Aureimonas</taxon>
    </lineage>
</organism>
<evidence type="ECO:0000256" key="2">
    <source>
        <dbReference type="ARBA" id="ARBA00022448"/>
    </source>
</evidence>
<dbReference type="RefSeq" id="WP_058634130.1">
    <property type="nucleotide sequence ID" value="NZ_LDPZ01000011.1"/>
</dbReference>
<accession>A0A175RB97</accession>
<reference evidence="9 10" key="1">
    <citation type="journal article" date="2016" name="Front. Microbiol.">
        <title>Genomic Resource of Rice Seed Associated Bacteria.</title>
        <authorList>
            <person name="Midha S."/>
            <person name="Bansal K."/>
            <person name="Sharma S."/>
            <person name="Kumar N."/>
            <person name="Patil P.P."/>
            <person name="Chaudhry V."/>
            <person name="Patil P.B."/>
        </authorList>
    </citation>
    <scope>NUCLEOTIDE SEQUENCE [LARGE SCALE GENOMIC DNA]</scope>
    <source>
        <strain evidence="9 10">NS226</strain>
    </source>
</reference>
<dbReference type="PATRIC" id="fig|401562.3.peg.325"/>
<dbReference type="InterPro" id="IPR035906">
    <property type="entry name" value="MetI-like_sf"/>
</dbReference>
<proteinExistence type="inferred from homology"/>
<dbReference type="PANTHER" id="PTHR43744:SF12">
    <property type="entry name" value="ABC TRANSPORTER PERMEASE PROTEIN MG189-RELATED"/>
    <property type="match status" value="1"/>
</dbReference>
<dbReference type="PROSITE" id="PS50928">
    <property type="entry name" value="ABC_TM1"/>
    <property type="match status" value="1"/>
</dbReference>
<dbReference type="OrthoDB" id="9815445at2"/>
<keyword evidence="4 7" id="KW-0812">Transmembrane</keyword>
<dbReference type="InterPro" id="IPR000515">
    <property type="entry name" value="MetI-like"/>
</dbReference>
<evidence type="ECO:0000256" key="4">
    <source>
        <dbReference type="ARBA" id="ARBA00022692"/>
    </source>
</evidence>
<keyword evidence="2 7" id="KW-0813">Transport</keyword>
<keyword evidence="6 7" id="KW-0472">Membrane</keyword>
<feature type="transmembrane region" description="Helical" evidence="7">
    <location>
        <begin position="12"/>
        <end position="32"/>
    </location>
</feature>
<dbReference type="GO" id="GO:0055085">
    <property type="term" value="P:transmembrane transport"/>
    <property type="evidence" value="ECO:0007669"/>
    <property type="project" value="InterPro"/>
</dbReference>
<evidence type="ECO:0000256" key="6">
    <source>
        <dbReference type="ARBA" id="ARBA00023136"/>
    </source>
</evidence>
<name>A0A175RB97_9HYPH</name>
<gene>
    <name evidence="9" type="ORF">NS226_05405</name>
</gene>
<dbReference type="Proteomes" id="UP000078272">
    <property type="component" value="Unassembled WGS sequence"/>
</dbReference>
<dbReference type="CDD" id="cd06261">
    <property type="entry name" value="TM_PBP2"/>
    <property type="match status" value="1"/>
</dbReference>
<feature type="transmembrane region" description="Helical" evidence="7">
    <location>
        <begin position="179"/>
        <end position="201"/>
    </location>
</feature>
<keyword evidence="3" id="KW-1003">Cell membrane</keyword>
<protein>
    <submittedName>
        <fullName evidence="9">Sugar ABC transporter permease</fullName>
    </submittedName>
</protein>
<feature type="transmembrane region" description="Helical" evidence="7">
    <location>
        <begin position="137"/>
        <end position="158"/>
    </location>
</feature>
<dbReference type="Gene3D" id="1.10.3720.10">
    <property type="entry name" value="MetI-like"/>
    <property type="match status" value="1"/>
</dbReference>
<comment type="similarity">
    <text evidence="7">Belongs to the binding-protein-dependent transport system permease family.</text>
</comment>
<evidence type="ECO:0000256" key="7">
    <source>
        <dbReference type="RuleBase" id="RU363032"/>
    </source>
</evidence>
<dbReference type="GO" id="GO:0005886">
    <property type="term" value="C:plasma membrane"/>
    <property type="evidence" value="ECO:0007669"/>
    <property type="project" value="UniProtKB-SubCell"/>
</dbReference>
<feature type="domain" description="ABC transmembrane type-1" evidence="8">
    <location>
        <begin position="69"/>
        <end position="259"/>
    </location>
</feature>
<feature type="transmembrane region" description="Helical" evidence="7">
    <location>
        <begin position="104"/>
        <end position="125"/>
    </location>
</feature>
<feature type="transmembrane region" description="Helical" evidence="7">
    <location>
        <begin position="238"/>
        <end position="259"/>
    </location>
</feature>